<protein>
    <submittedName>
        <fullName evidence="1">Uncharacterized protein</fullName>
    </submittedName>
</protein>
<dbReference type="Proteomes" id="UP001501367">
    <property type="component" value="Unassembled WGS sequence"/>
</dbReference>
<accession>A0ABP7FQ07</accession>
<comment type="caution">
    <text evidence="1">The sequence shown here is derived from an EMBL/GenBank/DDBJ whole genome shotgun (WGS) entry which is preliminary data.</text>
</comment>
<dbReference type="EMBL" id="BAABDT010000006">
    <property type="protein sequence ID" value="GAA3744546.1"/>
    <property type="molecule type" value="Genomic_DNA"/>
</dbReference>
<reference evidence="2" key="1">
    <citation type="journal article" date="2019" name="Int. J. Syst. Evol. Microbiol.">
        <title>The Global Catalogue of Microorganisms (GCM) 10K type strain sequencing project: providing services to taxonomists for standard genome sequencing and annotation.</title>
        <authorList>
            <consortium name="The Broad Institute Genomics Platform"/>
            <consortium name="The Broad Institute Genome Sequencing Center for Infectious Disease"/>
            <person name="Wu L."/>
            <person name="Ma J."/>
        </authorList>
    </citation>
    <scope>NUCLEOTIDE SEQUENCE [LARGE SCALE GENOMIC DNA]</scope>
    <source>
        <strain evidence="2">JCM 17336</strain>
    </source>
</reference>
<keyword evidence="2" id="KW-1185">Reference proteome</keyword>
<gene>
    <name evidence="1" type="ORF">GCM10022422_30790</name>
</gene>
<organism evidence="1 2">
    <name type="scientific">Flavobacterium ginsengisoli</name>
    <dbReference type="NCBI Taxonomy" id="871694"/>
    <lineage>
        <taxon>Bacteria</taxon>
        <taxon>Pseudomonadati</taxon>
        <taxon>Bacteroidota</taxon>
        <taxon>Flavobacteriia</taxon>
        <taxon>Flavobacteriales</taxon>
        <taxon>Flavobacteriaceae</taxon>
        <taxon>Flavobacterium</taxon>
    </lineage>
</organism>
<dbReference type="RefSeq" id="WP_278021352.1">
    <property type="nucleotide sequence ID" value="NZ_BAABDT010000006.1"/>
</dbReference>
<proteinExistence type="predicted"/>
<name>A0ABP7FQ07_9FLAO</name>
<sequence>MKKIILFAILLVSIVGYSQEKDCKKFKNGKYYSSAFPDQYIIRKDSIEETYTDGKLGLVWDVKWLSDCKYELVCKKNYGTEPVPLGYKLVYTIFATEGDCYYMTVFFKNEKYPQGSTFQRGVCLMND</sequence>
<evidence type="ECO:0000313" key="1">
    <source>
        <dbReference type="EMBL" id="GAA3744546.1"/>
    </source>
</evidence>
<evidence type="ECO:0000313" key="2">
    <source>
        <dbReference type="Proteomes" id="UP001501367"/>
    </source>
</evidence>